<dbReference type="InterPro" id="IPR041682">
    <property type="entry name" value="AAA_14"/>
</dbReference>
<evidence type="ECO:0000313" key="4">
    <source>
        <dbReference type="Proteomes" id="UP000178372"/>
    </source>
</evidence>
<comment type="caution">
    <text evidence="3">The sequence shown here is derived from an EMBL/GenBank/DDBJ whole genome shotgun (WGS) entry which is preliminary data.</text>
</comment>
<evidence type="ECO:0000259" key="1">
    <source>
        <dbReference type="Pfam" id="PF13173"/>
    </source>
</evidence>
<dbReference type="Proteomes" id="UP000178372">
    <property type="component" value="Unassembled WGS sequence"/>
</dbReference>
<evidence type="ECO:0008006" key="5">
    <source>
        <dbReference type="Google" id="ProtNLM"/>
    </source>
</evidence>
<sequence>MIKRLLEKQVKHATTQFPVVSITGPRQSGKTTLIKKCFPTYEYYNLEDPNTRSFIKDDPKQVVNITKKGAIFDEVQKYPDLLSFIQVTVDETNKPGQYIISGSENLLLSEKVSQSLAGRVAVLNLLTLSISELQADKLLDQDVFAQIYKGFYPRIYDQNISATDFYSNYVNTYIERDVRLIKNIGDISQFQRFIQLLAGRAGQLSNASAIANDLNVDSKTISSWLNILEATYIIFRLQPYFRNFGKRIIKNAKIYFHDVGLLAYLLGINSTTDMDVHFARGALFENLVVAEIMKHIVNFNTHIKPYFWRDSTGNEIDILVDKGNMIDRFEIKASQTYKSDFSKGFDYWDGLPKQNKQDGNNYVIYNGNIESKVKNYRLINWKNIDHAFA</sequence>
<dbReference type="Pfam" id="PF13173">
    <property type="entry name" value="AAA_14"/>
    <property type="match status" value="1"/>
</dbReference>
<dbReference type="InterPro" id="IPR027417">
    <property type="entry name" value="P-loop_NTPase"/>
</dbReference>
<feature type="domain" description="DUF4143" evidence="2">
    <location>
        <begin position="175"/>
        <end position="334"/>
    </location>
</feature>
<name>A0A1F7G7Y0_9BACT</name>
<dbReference type="PANTHER" id="PTHR43566:SF2">
    <property type="entry name" value="DUF4143 DOMAIN-CONTAINING PROTEIN"/>
    <property type="match status" value="1"/>
</dbReference>
<proteinExistence type="predicted"/>
<dbReference type="Pfam" id="PF13635">
    <property type="entry name" value="DUF4143"/>
    <property type="match status" value="1"/>
</dbReference>
<protein>
    <recommendedName>
        <fullName evidence="5">AAA family ATPase</fullName>
    </recommendedName>
</protein>
<dbReference type="InterPro" id="IPR025420">
    <property type="entry name" value="DUF4143"/>
</dbReference>
<accession>A0A1F7G7Y0</accession>
<evidence type="ECO:0000259" key="2">
    <source>
        <dbReference type="Pfam" id="PF13635"/>
    </source>
</evidence>
<dbReference type="AlphaFoldDB" id="A0A1F7G7Y0"/>
<dbReference type="SUPFAM" id="SSF52540">
    <property type="entry name" value="P-loop containing nucleoside triphosphate hydrolases"/>
    <property type="match status" value="1"/>
</dbReference>
<gene>
    <name evidence="3" type="ORF">A2690_02865</name>
</gene>
<reference evidence="3 4" key="1">
    <citation type="journal article" date="2016" name="Nat. Commun.">
        <title>Thousands of microbial genomes shed light on interconnected biogeochemical processes in an aquifer system.</title>
        <authorList>
            <person name="Anantharaman K."/>
            <person name="Brown C.T."/>
            <person name="Hug L.A."/>
            <person name="Sharon I."/>
            <person name="Castelle C.J."/>
            <person name="Probst A.J."/>
            <person name="Thomas B.C."/>
            <person name="Singh A."/>
            <person name="Wilkins M.J."/>
            <person name="Karaoz U."/>
            <person name="Brodie E.L."/>
            <person name="Williams K.H."/>
            <person name="Hubbard S.S."/>
            <person name="Banfield J.F."/>
        </authorList>
    </citation>
    <scope>NUCLEOTIDE SEQUENCE [LARGE SCALE GENOMIC DNA]</scope>
</reference>
<feature type="domain" description="AAA" evidence="1">
    <location>
        <begin position="17"/>
        <end position="133"/>
    </location>
</feature>
<dbReference type="EMBL" id="MFZF01000036">
    <property type="protein sequence ID" value="OGK15028.1"/>
    <property type="molecule type" value="Genomic_DNA"/>
</dbReference>
<dbReference type="PANTHER" id="PTHR43566">
    <property type="entry name" value="CONSERVED PROTEIN"/>
    <property type="match status" value="1"/>
</dbReference>
<evidence type="ECO:0000313" key="3">
    <source>
        <dbReference type="EMBL" id="OGK15028.1"/>
    </source>
</evidence>
<organism evidence="3 4">
    <name type="scientific">Candidatus Roizmanbacteria bacterium RIFCSPHIGHO2_01_FULL_39_12b</name>
    <dbReference type="NCBI Taxonomy" id="1802030"/>
    <lineage>
        <taxon>Bacteria</taxon>
        <taxon>Candidatus Roizmaniibacteriota</taxon>
    </lineage>
</organism>